<dbReference type="InterPro" id="IPR036396">
    <property type="entry name" value="Cyt_P450_sf"/>
</dbReference>
<dbReference type="PANTHER" id="PTHR46696">
    <property type="entry name" value="P450, PUTATIVE (EUROFUNG)-RELATED"/>
    <property type="match status" value="1"/>
</dbReference>
<evidence type="ECO:0000313" key="2">
    <source>
        <dbReference type="EMBL" id="CAA9508643.1"/>
    </source>
</evidence>
<gene>
    <name evidence="2" type="ORF">AVDCRST_MAG67-2585</name>
</gene>
<dbReference type="PRINTS" id="PR00359">
    <property type="entry name" value="BP450"/>
</dbReference>
<dbReference type="InterPro" id="IPR002397">
    <property type="entry name" value="Cyt_P450_B"/>
</dbReference>
<sequence length="403" mass="43001">MGARTPSGRFGVGASLTLEELEGDPHALLARLREREPVSWVGALGGWLVTRRDLAMQVMRDPQTFTVDDPRFSTGQVVGSSMLTLDGDEHRRHRAPFAQPFRHGAVHARFTTLVTEQTERLIAEMQPAGGAELRRSLAAPLAVAVVTRALGIQHANAGAVLGWYEQIVAAVTDLTAGRPLGADGRDAYVALSAAIDPALDREPAASLLAAAAGDAGGLERERVISNAAVLLFGGIETTEGMIANAAWHLLSHPDQLGRVRASSGLLTNAVEESLRLEPAAAIVDRYATTDVELDGVPIARAELVRVSIAGANRDPAVFPDPDRFDVTRANARRHLAFAHGPHACIAMHLARLEANIALERLLSRLPALRLDPAAASSPRGLVFRKPPQLRVLWSPQSTSATAM</sequence>
<accession>A0A6J4SXU3</accession>
<comment type="similarity">
    <text evidence="1">Belongs to the cytochrome P450 family.</text>
</comment>
<dbReference type="PANTHER" id="PTHR46696:SF1">
    <property type="entry name" value="CYTOCHROME P450 YJIB-RELATED"/>
    <property type="match status" value="1"/>
</dbReference>
<organism evidence="2">
    <name type="scientific">uncultured Solirubrobacteraceae bacterium</name>
    <dbReference type="NCBI Taxonomy" id="1162706"/>
    <lineage>
        <taxon>Bacteria</taxon>
        <taxon>Bacillati</taxon>
        <taxon>Actinomycetota</taxon>
        <taxon>Thermoleophilia</taxon>
        <taxon>Solirubrobacterales</taxon>
        <taxon>Solirubrobacteraceae</taxon>
        <taxon>environmental samples</taxon>
    </lineage>
</organism>
<dbReference type="Gene3D" id="1.10.630.10">
    <property type="entry name" value="Cytochrome P450"/>
    <property type="match status" value="1"/>
</dbReference>
<dbReference type="SUPFAM" id="SSF48264">
    <property type="entry name" value="Cytochrome P450"/>
    <property type="match status" value="1"/>
</dbReference>
<protein>
    <submittedName>
        <fullName evidence="2">Cytochrome P450 hydroxylase</fullName>
    </submittedName>
</protein>
<dbReference type="GO" id="GO:0020037">
    <property type="term" value="F:heme binding"/>
    <property type="evidence" value="ECO:0007669"/>
    <property type="project" value="InterPro"/>
</dbReference>
<dbReference type="GO" id="GO:0004497">
    <property type="term" value="F:monooxygenase activity"/>
    <property type="evidence" value="ECO:0007669"/>
    <property type="project" value="InterPro"/>
</dbReference>
<dbReference type="EMBL" id="CADCVQ010000105">
    <property type="protein sequence ID" value="CAA9508643.1"/>
    <property type="molecule type" value="Genomic_DNA"/>
</dbReference>
<evidence type="ECO:0000256" key="1">
    <source>
        <dbReference type="ARBA" id="ARBA00010617"/>
    </source>
</evidence>
<name>A0A6J4SXU3_9ACTN</name>
<dbReference type="GO" id="GO:0005506">
    <property type="term" value="F:iron ion binding"/>
    <property type="evidence" value="ECO:0007669"/>
    <property type="project" value="InterPro"/>
</dbReference>
<dbReference type="InterPro" id="IPR001128">
    <property type="entry name" value="Cyt_P450"/>
</dbReference>
<dbReference type="AlphaFoldDB" id="A0A6J4SXU3"/>
<proteinExistence type="inferred from homology"/>
<dbReference type="Pfam" id="PF00067">
    <property type="entry name" value="p450"/>
    <property type="match status" value="1"/>
</dbReference>
<reference evidence="2" key="1">
    <citation type="submission" date="2020-02" db="EMBL/GenBank/DDBJ databases">
        <authorList>
            <person name="Meier V. D."/>
        </authorList>
    </citation>
    <scope>NUCLEOTIDE SEQUENCE</scope>
    <source>
        <strain evidence="2">AVDCRST_MAG67</strain>
    </source>
</reference>
<dbReference type="GO" id="GO:0016705">
    <property type="term" value="F:oxidoreductase activity, acting on paired donors, with incorporation or reduction of molecular oxygen"/>
    <property type="evidence" value="ECO:0007669"/>
    <property type="project" value="InterPro"/>
</dbReference>